<name>A0AB34FD39_9HYPO</name>
<gene>
    <name evidence="2" type="ORF">O9K51_10155</name>
</gene>
<comment type="caution">
    <text evidence="2">The sequence shown here is derived from an EMBL/GenBank/DDBJ whole genome shotgun (WGS) entry which is preliminary data.</text>
</comment>
<reference evidence="2" key="1">
    <citation type="submission" date="2023-01" db="EMBL/GenBank/DDBJ databases">
        <title>The growth and conidiation of Purpureocillium lavendulum are regulated by nitrogen source and histone H3K14 acetylation.</title>
        <authorList>
            <person name="Tang P."/>
            <person name="Han J."/>
            <person name="Zhang C."/>
            <person name="Tang P."/>
            <person name="Qi F."/>
            <person name="Zhang K."/>
            <person name="Liang L."/>
        </authorList>
    </citation>
    <scope>NUCLEOTIDE SEQUENCE</scope>
    <source>
        <strain evidence="2">YMF1.00683</strain>
    </source>
</reference>
<evidence type="ECO:0000313" key="3">
    <source>
        <dbReference type="Proteomes" id="UP001163105"/>
    </source>
</evidence>
<dbReference type="InterPro" id="IPR056002">
    <property type="entry name" value="DUF7580"/>
</dbReference>
<dbReference type="PANTHER" id="PTHR35186:SF4">
    <property type="entry name" value="PRION-INHIBITION AND PROPAGATION HELO DOMAIN-CONTAINING PROTEIN"/>
    <property type="match status" value="1"/>
</dbReference>
<dbReference type="AlphaFoldDB" id="A0AB34FD39"/>
<protein>
    <submittedName>
        <fullName evidence="2">Aldo keto reductase</fullName>
    </submittedName>
</protein>
<proteinExistence type="predicted"/>
<accession>A0AB34FD39</accession>
<evidence type="ECO:0000259" key="1">
    <source>
        <dbReference type="Pfam" id="PF24476"/>
    </source>
</evidence>
<dbReference type="Proteomes" id="UP001163105">
    <property type="component" value="Unassembled WGS sequence"/>
</dbReference>
<feature type="domain" description="DUF7580" evidence="1">
    <location>
        <begin position="235"/>
        <end position="501"/>
    </location>
</feature>
<dbReference type="PANTHER" id="PTHR35186">
    <property type="entry name" value="ANK_REP_REGION DOMAIN-CONTAINING PROTEIN"/>
    <property type="match status" value="1"/>
</dbReference>
<dbReference type="EMBL" id="JAQHRD010000013">
    <property type="protein sequence ID" value="KAJ6437185.1"/>
    <property type="molecule type" value="Genomic_DNA"/>
</dbReference>
<keyword evidence="3" id="KW-1185">Reference proteome</keyword>
<dbReference type="Pfam" id="PF24476">
    <property type="entry name" value="DUF7580"/>
    <property type="match status" value="1"/>
</dbReference>
<sequence length="536" mass="60814">MSGIEVAGLVLGAFPIAITLLEKYGEAAKRVGLFLHIRVEWKHWKDDLKFHEIAFRRHLRQLLLPLVFDDETIEQLMLSPGSEAWKSYRVAAVLEKRLLEAYELYRSYIDGLDQVMNEVKEHLALDSDAVQGVMNSQVGEPDASSCPVNIMLNHSQPPSKAPARLRSAVTKDGRAFQRYKIKFSNGESLRKRLFERMGDTLQKMEKLLSTGDQDSRLVQQRNLALEKTAVDSSLCNFWVTAKRLFKSLASAWPCQCQHHDARLLLEHRDTKKTEFGVTFTRVKESSWDICQTKITESEPDSQAATETIIGFGTRARKVPKQRGGMPVKSAMKSSTKGAKVQFCGSVYASLRDEGMNRKAQRFQISLVLASSVLQLLESPWLPKALSKNEVLFTENANDPGNYRLDQPEIVKSLAPRHPEDQPPETRQTQAYNAALDKLGILLLELCFGETLEQQPCRKRWPEGNTDAEKAGFDFLAAKEWHNHVNAEAGLDYADSVDWCLWGYRNSTPDSWRQNMLQRVIQPLQRCCDYLSGRVTV</sequence>
<evidence type="ECO:0000313" key="2">
    <source>
        <dbReference type="EMBL" id="KAJ6437185.1"/>
    </source>
</evidence>
<organism evidence="2 3">
    <name type="scientific">Purpureocillium lavendulum</name>
    <dbReference type="NCBI Taxonomy" id="1247861"/>
    <lineage>
        <taxon>Eukaryota</taxon>
        <taxon>Fungi</taxon>
        <taxon>Dikarya</taxon>
        <taxon>Ascomycota</taxon>
        <taxon>Pezizomycotina</taxon>
        <taxon>Sordariomycetes</taxon>
        <taxon>Hypocreomycetidae</taxon>
        <taxon>Hypocreales</taxon>
        <taxon>Ophiocordycipitaceae</taxon>
        <taxon>Purpureocillium</taxon>
    </lineage>
</organism>